<organism evidence="1 2">
    <name type="scientific">Streptococcus downei MFe28</name>
    <dbReference type="NCBI Taxonomy" id="764290"/>
    <lineage>
        <taxon>Bacteria</taxon>
        <taxon>Bacillati</taxon>
        <taxon>Bacillota</taxon>
        <taxon>Bacilli</taxon>
        <taxon>Lactobacillales</taxon>
        <taxon>Streptococcaceae</taxon>
        <taxon>Streptococcus</taxon>
    </lineage>
</organism>
<accession>A0A380JDH6</accession>
<gene>
    <name evidence="1" type="ORF">NCTC11391_00037</name>
</gene>
<evidence type="ECO:0000313" key="1">
    <source>
        <dbReference type="EMBL" id="SUN35066.1"/>
    </source>
</evidence>
<dbReference type="AlphaFoldDB" id="A0A380JDH6"/>
<dbReference type="OrthoDB" id="2239563at2"/>
<evidence type="ECO:0000313" key="2">
    <source>
        <dbReference type="Proteomes" id="UP000254082"/>
    </source>
</evidence>
<protein>
    <recommendedName>
        <fullName evidence="3">Bacteriocin class II with double-glycine leader peptide</fullName>
    </recommendedName>
</protein>
<evidence type="ECO:0008006" key="3">
    <source>
        <dbReference type="Google" id="ProtNLM"/>
    </source>
</evidence>
<proteinExistence type="predicted"/>
<dbReference type="EMBL" id="UHFA01000002">
    <property type="protein sequence ID" value="SUN35066.1"/>
    <property type="molecule type" value="Genomic_DNA"/>
</dbReference>
<name>A0A380JDH6_STRDO</name>
<sequence>MNTVAFEEFETMNAEALTTFNGGEYKDDFRCFEATEGGGIVAGTAAAIGLGLASGPIGWGGLALVGLASLGGAMGANGSADACTIQ</sequence>
<dbReference type="RefSeq" id="WP_002997572.1">
    <property type="nucleotide sequence ID" value="NZ_UHFA01000002.1"/>
</dbReference>
<reference evidence="1 2" key="1">
    <citation type="submission" date="2018-06" db="EMBL/GenBank/DDBJ databases">
        <authorList>
            <consortium name="Pathogen Informatics"/>
            <person name="Doyle S."/>
        </authorList>
    </citation>
    <scope>NUCLEOTIDE SEQUENCE [LARGE SCALE GENOMIC DNA]</scope>
    <source>
        <strain evidence="2">NCTC 11391</strain>
    </source>
</reference>
<dbReference type="Proteomes" id="UP000254082">
    <property type="component" value="Unassembled WGS sequence"/>
</dbReference>
<keyword evidence="2" id="KW-1185">Reference proteome</keyword>